<comment type="cofactor">
    <cofactor evidence="1 5 7">
        <name>pyridoxal 5'-phosphate</name>
        <dbReference type="ChEBI" id="CHEBI:597326"/>
    </cofactor>
</comment>
<evidence type="ECO:0000256" key="4">
    <source>
        <dbReference type="PIRSR" id="PIRSR000524-1"/>
    </source>
</evidence>
<dbReference type="PIRSF" id="PIRSF000524">
    <property type="entry name" value="SPT"/>
    <property type="match status" value="1"/>
</dbReference>
<evidence type="ECO:0000256" key="6">
    <source>
        <dbReference type="RuleBase" id="RU004075"/>
    </source>
</evidence>
<dbReference type="RefSeq" id="WP_107000713.1">
    <property type="nucleotide sequence ID" value="NZ_PYLO01000002.1"/>
</dbReference>
<dbReference type="InterPro" id="IPR000192">
    <property type="entry name" value="Aminotrans_V_dom"/>
</dbReference>
<dbReference type="InterPro" id="IPR020578">
    <property type="entry name" value="Aminotrans_V_PyrdxlP_BS"/>
</dbReference>
<dbReference type="GO" id="GO:0019265">
    <property type="term" value="P:glycine biosynthetic process, by transamination of glyoxylate"/>
    <property type="evidence" value="ECO:0007669"/>
    <property type="project" value="TreeGrafter"/>
</dbReference>
<dbReference type="InterPro" id="IPR024169">
    <property type="entry name" value="SP_NH2Trfase/AEP_transaminase"/>
</dbReference>
<evidence type="ECO:0000256" key="2">
    <source>
        <dbReference type="ARBA" id="ARBA00009236"/>
    </source>
</evidence>
<dbReference type="InterPro" id="IPR015422">
    <property type="entry name" value="PyrdxlP-dep_Trfase_small"/>
</dbReference>
<dbReference type="EMBL" id="PYLO01000002">
    <property type="protein sequence ID" value="PST37634.1"/>
    <property type="molecule type" value="Genomic_DNA"/>
</dbReference>
<dbReference type="AlphaFoldDB" id="A0A2T3FQU4"/>
<dbReference type="Gene3D" id="3.90.1150.10">
    <property type="entry name" value="Aspartate Aminotransferase, domain 1"/>
    <property type="match status" value="1"/>
</dbReference>
<keyword evidence="9" id="KW-0032">Aminotransferase</keyword>
<keyword evidence="9" id="KW-0808">Transferase</keyword>
<dbReference type="PROSITE" id="PS00595">
    <property type="entry name" value="AA_TRANSFER_CLASS_5"/>
    <property type="match status" value="1"/>
</dbReference>
<name>A0A2T3FQU4_9CLOT</name>
<protein>
    <submittedName>
        <fullName evidence="9">Aspartate aminotransferase</fullName>
    </submittedName>
</protein>
<comment type="similarity">
    <text evidence="2 6">Belongs to the class-V pyridoxal-phosphate-dependent aminotransferase family.</text>
</comment>
<reference evidence="9 10" key="1">
    <citation type="submission" date="2018-03" db="EMBL/GenBank/DDBJ databases">
        <title>Lachnoclostridium SNUG30386 gen.nov., sp.nov., isolated from human faeces.</title>
        <authorList>
            <person name="Seo B."/>
            <person name="Jeon K."/>
            <person name="Ko G."/>
        </authorList>
    </citation>
    <scope>NUCLEOTIDE SEQUENCE [LARGE SCALE GENOMIC DNA]</scope>
    <source>
        <strain evidence="9 10">SNUG30386</strain>
    </source>
</reference>
<proteinExistence type="inferred from homology"/>
<keyword evidence="10" id="KW-1185">Reference proteome</keyword>
<comment type="caution">
    <text evidence="9">The sequence shown here is derived from an EMBL/GenBank/DDBJ whole genome shotgun (WGS) entry which is preliminary data.</text>
</comment>
<dbReference type="Pfam" id="PF00266">
    <property type="entry name" value="Aminotran_5"/>
    <property type="match status" value="1"/>
</dbReference>
<evidence type="ECO:0000256" key="1">
    <source>
        <dbReference type="ARBA" id="ARBA00001933"/>
    </source>
</evidence>
<evidence type="ECO:0000259" key="8">
    <source>
        <dbReference type="Pfam" id="PF00266"/>
    </source>
</evidence>
<dbReference type="GO" id="GO:0004760">
    <property type="term" value="F:L-serine-pyruvate transaminase activity"/>
    <property type="evidence" value="ECO:0007669"/>
    <property type="project" value="TreeGrafter"/>
</dbReference>
<keyword evidence="3 5" id="KW-0663">Pyridoxal phosphate</keyword>
<feature type="binding site" evidence="4">
    <location>
        <position position="335"/>
    </location>
    <ligand>
        <name>substrate</name>
    </ligand>
</feature>
<dbReference type="InterPro" id="IPR015421">
    <property type="entry name" value="PyrdxlP-dep_Trfase_major"/>
</dbReference>
<feature type="domain" description="Aminotransferase class V" evidence="8">
    <location>
        <begin position="30"/>
        <end position="281"/>
    </location>
</feature>
<evidence type="ECO:0000256" key="7">
    <source>
        <dbReference type="RuleBase" id="RU004504"/>
    </source>
</evidence>
<evidence type="ECO:0000313" key="9">
    <source>
        <dbReference type="EMBL" id="PST37634.1"/>
    </source>
</evidence>
<dbReference type="SUPFAM" id="SSF53383">
    <property type="entry name" value="PLP-dependent transferases"/>
    <property type="match status" value="1"/>
</dbReference>
<evidence type="ECO:0000256" key="3">
    <source>
        <dbReference type="ARBA" id="ARBA00022898"/>
    </source>
</evidence>
<evidence type="ECO:0000313" key="10">
    <source>
        <dbReference type="Proteomes" id="UP000241048"/>
    </source>
</evidence>
<dbReference type="Gene3D" id="3.40.640.10">
    <property type="entry name" value="Type I PLP-dependent aspartate aminotransferase-like (Major domain)"/>
    <property type="match status" value="1"/>
</dbReference>
<dbReference type="PANTHER" id="PTHR21152:SF40">
    <property type="entry name" value="ALANINE--GLYOXYLATE AMINOTRANSFERASE"/>
    <property type="match status" value="1"/>
</dbReference>
<dbReference type="PANTHER" id="PTHR21152">
    <property type="entry name" value="AMINOTRANSFERASE CLASS V"/>
    <property type="match status" value="1"/>
</dbReference>
<feature type="modified residue" description="N6-(pyridoxal phosphate)lysine" evidence="5">
    <location>
        <position position="187"/>
    </location>
</feature>
<organism evidence="9 10">
    <name type="scientific">Clostridium fessum</name>
    <dbReference type="NCBI Taxonomy" id="2126740"/>
    <lineage>
        <taxon>Bacteria</taxon>
        <taxon>Bacillati</taxon>
        <taxon>Bacillota</taxon>
        <taxon>Clostridia</taxon>
        <taxon>Eubacteriales</taxon>
        <taxon>Clostridiaceae</taxon>
        <taxon>Clostridium</taxon>
    </lineage>
</organism>
<dbReference type="GO" id="GO:0008453">
    <property type="term" value="F:alanine-glyoxylate transaminase activity"/>
    <property type="evidence" value="ECO:0007669"/>
    <property type="project" value="TreeGrafter"/>
</dbReference>
<dbReference type="InterPro" id="IPR015424">
    <property type="entry name" value="PyrdxlP-dep_Trfase"/>
</dbReference>
<evidence type="ECO:0000256" key="5">
    <source>
        <dbReference type="PIRSR" id="PIRSR000524-50"/>
    </source>
</evidence>
<accession>A0A2T3FQU4</accession>
<gene>
    <name evidence="9" type="ORF">C7U56_07015</name>
</gene>
<sequence length="363" mass="40099">MINFAVGPVQMDEEIRAIGAEEVPYFRTPEFSAIMKENERLMKQFTGAPEDARAVFLTGSGTAAMEAAVMNLFTERDRVLVVNGGSFGARFAKICEIHEVPHEEIQLESGRALRAEDLAPYEGKGFTGFLVNVHETSTGVLYDMELISDFCRRNQLILAVDAVSSFLADPFWMGKWGVDLVLTGSQKALALPPGLSILVLGARAIARVQETAVRSMYFDLRDYLKNGERGQTPFTPAVGVLLQLHKRLTMIEEKGLEAEQARIRCQAEDFRSKIKDLPFEIVSNSLSAALTPLHPTGVDKEGKVVSAHRIFEILKDEYGIWICPNGGALADTVFRVGHIGALTPEDNDSLIAAWKDMQRRGLL</sequence>
<dbReference type="Proteomes" id="UP000241048">
    <property type="component" value="Unassembled WGS sequence"/>
</dbReference>